<evidence type="ECO:0000256" key="10">
    <source>
        <dbReference type="ARBA" id="ARBA00023180"/>
    </source>
</evidence>
<dbReference type="OMA" id="WSIMPLN"/>
<accession>R7UJT6</accession>
<evidence type="ECO:0000256" key="8">
    <source>
        <dbReference type="ARBA" id="ARBA00022989"/>
    </source>
</evidence>
<evidence type="ECO:0000256" key="5">
    <source>
        <dbReference type="ARBA" id="ARBA00022692"/>
    </source>
</evidence>
<dbReference type="STRING" id="283909.R7UJT6"/>
<reference evidence="16 18" key="2">
    <citation type="journal article" date="2013" name="Nature">
        <title>Insights into bilaterian evolution from three spiralian genomes.</title>
        <authorList>
            <person name="Simakov O."/>
            <person name="Marletaz F."/>
            <person name="Cho S.J."/>
            <person name="Edsinger-Gonzales E."/>
            <person name="Havlak P."/>
            <person name="Hellsten U."/>
            <person name="Kuo D.H."/>
            <person name="Larsson T."/>
            <person name="Lv J."/>
            <person name="Arendt D."/>
            <person name="Savage R."/>
            <person name="Osoegawa K."/>
            <person name="de Jong P."/>
            <person name="Grimwood J."/>
            <person name="Chapman J.A."/>
            <person name="Shapiro H."/>
            <person name="Aerts A."/>
            <person name="Otillar R.P."/>
            <person name="Terry A.Y."/>
            <person name="Boore J.L."/>
            <person name="Grigoriev I.V."/>
            <person name="Lindberg D.R."/>
            <person name="Seaver E.C."/>
            <person name="Weisblat D.A."/>
            <person name="Putnam N.H."/>
            <person name="Rokhsar D.S."/>
        </authorList>
    </citation>
    <scope>NUCLEOTIDE SEQUENCE</scope>
    <source>
        <strain evidence="16 18">I ESC-2004</strain>
    </source>
</reference>
<feature type="region of interest" description="Disordered" evidence="11">
    <location>
        <begin position="480"/>
        <end position="504"/>
    </location>
</feature>
<dbReference type="GO" id="GO:0072546">
    <property type="term" value="C:EMC complex"/>
    <property type="evidence" value="ECO:0007669"/>
    <property type="project" value="InterPro"/>
</dbReference>
<keyword evidence="9 12" id="KW-0472">Membrane</keyword>
<organism evidence="16">
    <name type="scientific">Capitella teleta</name>
    <name type="common">Polychaete worm</name>
    <dbReference type="NCBI Taxonomy" id="283909"/>
    <lineage>
        <taxon>Eukaryota</taxon>
        <taxon>Metazoa</taxon>
        <taxon>Spiralia</taxon>
        <taxon>Lophotrochozoa</taxon>
        <taxon>Annelida</taxon>
        <taxon>Polychaeta</taxon>
        <taxon>Sedentaria</taxon>
        <taxon>Scolecida</taxon>
        <taxon>Capitellidae</taxon>
        <taxon>Capitella</taxon>
    </lineage>
</organism>
<sequence>MKVQHNPWIFLLSVAFLVQLCLALYEDQAGKFDWRHQYIGRAVHATFDQSGVQGKRLLLSTEQNVVAAVNARNGQLGWRHILEEGDSGRIDDMIVVNNFVLVLCSGGGLVRAFHSISGSLQWEAPVPASPAQKRGDLALHGGDDQLLVLSGDSITVLNSDTGVEVWTKVLSNTGTTDYVYTASHGNDIIVAGISPGSHVSKVIYTKKGEVKLQESFPAAWLASQEQCQFSKGHLICLSQDGSIVYHARLDSNAASFIASSISQYGLQRCQQLEVFSADTELYEGMPIFSVRCDTKSFNLFIIKANTKLELLKTLKEVDSAEIIQFEDITVLVTISREDGDKATMAGIDLETGKEMTELSVKVHFPQHHGAPNQLRGVLFKHKDGLIGMRILVISEDHSLVLYQQSGKVLWLREEALASIMSVEMVDLPVSQIMAKMEDEFGNQNNDLLSMFVRRFTTQFQQVQAFILQLRQRLKAVRHHHHHHQVEEAEVEQDEEEEEEDEEEYLTRDDFNLHKMIVAVTSCGKIFGLDSQNGHVVWRLYNPLLVPFTKQGRSVLPLYVHRTTAHFPHQPQCSILGLHKTTRKGLLFTFHPISGVAEENMPASGFELNHGILQATLLTQMDSEFLRPLVVLSTDLKYFVYPREDTDLVKELAPSLYMFSSNDAAGILQGYNTVPTDQGLVADVMWRLDLKREGHAITQVVPKRLDERVNSQGIVLGDRSVMYKYLNPNLVVVIAEGDDGQGKNSFNVYLVDGVSGRLVFHCNHKKSSGPINVVHSENWVVYNFWNQKHRRVELAILEMYEGKEQSNTTDFSSLHPPPPPVIMRQAYTFPGHISAMAATITEIGITSKHILIAMQNGGILELAKAFLDPRRPENPTAESREEGLLPYIPELPRPFEATINYNHSVYNIRGIHTVASGLESTCLVLAYGLDLFYDRVMPSRMFDVLKDDFDYFFIGSVVVGMILVSLLTQKLAARKALNRAWK</sequence>
<dbReference type="InterPro" id="IPR026895">
    <property type="entry name" value="EMC1"/>
</dbReference>
<evidence type="ECO:0000256" key="1">
    <source>
        <dbReference type="ARBA" id="ARBA00004115"/>
    </source>
</evidence>
<dbReference type="OrthoDB" id="28092at2759"/>
<evidence type="ECO:0000256" key="13">
    <source>
        <dbReference type="SAM" id="SignalP"/>
    </source>
</evidence>
<dbReference type="InterPro" id="IPR015943">
    <property type="entry name" value="WD40/YVTN_repeat-like_dom_sf"/>
</dbReference>
<dbReference type="Pfam" id="PF25293">
    <property type="entry name" value="Beta-prop_EMC1_N"/>
    <property type="match status" value="1"/>
</dbReference>
<evidence type="ECO:0000256" key="6">
    <source>
        <dbReference type="ARBA" id="ARBA00022729"/>
    </source>
</evidence>
<dbReference type="EMBL" id="AMQN01007314">
    <property type="status" value="NOT_ANNOTATED_CDS"/>
    <property type="molecule type" value="Genomic_DNA"/>
</dbReference>
<reference evidence="17" key="3">
    <citation type="submission" date="2015-06" db="UniProtKB">
        <authorList>
            <consortium name="EnsemblMetazoa"/>
        </authorList>
    </citation>
    <scope>IDENTIFICATION</scope>
</reference>
<comment type="similarity">
    <text evidence="2">Belongs to the EMC1 family.</text>
</comment>
<dbReference type="FunCoup" id="R7UJT6">
    <property type="interactions" value="2430"/>
</dbReference>
<evidence type="ECO:0000256" key="4">
    <source>
        <dbReference type="ARBA" id="ARBA00020824"/>
    </source>
</evidence>
<dbReference type="Gene3D" id="2.130.10.10">
    <property type="entry name" value="YVTN repeat-like/Quinoprotein amine dehydrogenase"/>
    <property type="match status" value="1"/>
</dbReference>
<dbReference type="AlphaFoldDB" id="R7UJT6"/>
<dbReference type="PANTHER" id="PTHR21573:SF0">
    <property type="entry name" value="ER MEMBRANE PROTEIN COMPLEX SUBUNIT 1"/>
    <property type="match status" value="1"/>
</dbReference>
<evidence type="ECO:0000313" key="16">
    <source>
        <dbReference type="EMBL" id="ELU06819.1"/>
    </source>
</evidence>
<reference evidence="18" key="1">
    <citation type="submission" date="2012-12" db="EMBL/GenBank/DDBJ databases">
        <authorList>
            <person name="Hellsten U."/>
            <person name="Grimwood J."/>
            <person name="Chapman J.A."/>
            <person name="Shapiro H."/>
            <person name="Aerts A."/>
            <person name="Otillar R.P."/>
            <person name="Terry A.Y."/>
            <person name="Boore J.L."/>
            <person name="Simakov O."/>
            <person name="Marletaz F."/>
            <person name="Cho S.-J."/>
            <person name="Edsinger-Gonzales E."/>
            <person name="Havlak P."/>
            <person name="Kuo D.-H."/>
            <person name="Larsson T."/>
            <person name="Lv J."/>
            <person name="Arendt D."/>
            <person name="Savage R."/>
            <person name="Osoegawa K."/>
            <person name="de Jong P."/>
            <person name="Lindberg D.R."/>
            <person name="Seaver E.C."/>
            <person name="Weisblat D.A."/>
            <person name="Putnam N.H."/>
            <person name="Grigoriev I.V."/>
            <person name="Rokhsar D.S."/>
        </authorList>
    </citation>
    <scope>NUCLEOTIDE SEQUENCE</scope>
    <source>
        <strain evidence="18">I ESC-2004</strain>
    </source>
</reference>
<keyword evidence="10" id="KW-0325">Glycoprotein</keyword>
<dbReference type="HOGENOM" id="CLU_005034_2_0_1"/>
<evidence type="ECO:0000256" key="12">
    <source>
        <dbReference type="SAM" id="Phobius"/>
    </source>
</evidence>
<evidence type="ECO:0000256" key="11">
    <source>
        <dbReference type="SAM" id="MobiDB-lite"/>
    </source>
</evidence>
<dbReference type="InterPro" id="IPR011678">
    <property type="entry name" value="EMC1_C"/>
</dbReference>
<dbReference type="InterPro" id="IPR011047">
    <property type="entry name" value="Quinoprotein_ADH-like_sf"/>
</dbReference>
<evidence type="ECO:0000256" key="2">
    <source>
        <dbReference type="ARBA" id="ARBA00007904"/>
    </source>
</evidence>
<feature type="domain" description="EMC1 first beta-propeller" evidence="15">
    <location>
        <begin position="23"/>
        <end position="414"/>
    </location>
</feature>
<feature type="transmembrane region" description="Helical" evidence="12">
    <location>
        <begin position="950"/>
        <end position="971"/>
    </location>
</feature>
<evidence type="ECO:0000256" key="9">
    <source>
        <dbReference type="ARBA" id="ARBA00023136"/>
    </source>
</evidence>
<evidence type="ECO:0000256" key="3">
    <source>
        <dbReference type="ARBA" id="ARBA00011276"/>
    </source>
</evidence>
<dbReference type="EMBL" id="KB300390">
    <property type="protein sequence ID" value="ELU06819.1"/>
    <property type="molecule type" value="Genomic_DNA"/>
</dbReference>
<dbReference type="InterPro" id="IPR058545">
    <property type="entry name" value="Beta-prop_EMC1_1st"/>
</dbReference>
<evidence type="ECO:0000256" key="7">
    <source>
        <dbReference type="ARBA" id="ARBA00022824"/>
    </source>
</evidence>
<gene>
    <name evidence="16" type="ORF">CAPTEDRAFT_171523</name>
</gene>
<feature type="chain" id="PRO_5008788090" description="ER membrane protein complex subunit 1" evidence="13">
    <location>
        <begin position="24"/>
        <end position="981"/>
    </location>
</feature>
<keyword evidence="8 12" id="KW-1133">Transmembrane helix</keyword>
<dbReference type="Pfam" id="PF07774">
    <property type="entry name" value="EMC1_C"/>
    <property type="match status" value="1"/>
</dbReference>
<keyword evidence="5 12" id="KW-0812">Transmembrane</keyword>
<evidence type="ECO:0000313" key="18">
    <source>
        <dbReference type="Proteomes" id="UP000014760"/>
    </source>
</evidence>
<keyword evidence="6 13" id="KW-0732">Signal</keyword>
<dbReference type="GO" id="GO:0034975">
    <property type="term" value="P:protein folding in endoplasmic reticulum"/>
    <property type="evidence" value="ECO:0007669"/>
    <property type="project" value="TreeGrafter"/>
</dbReference>
<dbReference type="EnsemblMetazoa" id="CapteT171523">
    <property type="protein sequence ID" value="CapteP171523"/>
    <property type="gene ID" value="CapteG171523"/>
</dbReference>
<evidence type="ECO:0000259" key="15">
    <source>
        <dbReference type="Pfam" id="PF25293"/>
    </source>
</evidence>
<feature type="domain" description="ER membrane protein complex subunit 1 C-terminal" evidence="14">
    <location>
        <begin position="775"/>
        <end position="980"/>
    </location>
</feature>
<keyword evidence="18" id="KW-1185">Reference proteome</keyword>
<evidence type="ECO:0000313" key="17">
    <source>
        <dbReference type="EnsemblMetazoa" id="CapteP171523"/>
    </source>
</evidence>
<comment type="subcellular location">
    <subcellularLocation>
        <location evidence="1">Endoplasmic reticulum membrane</location>
        <topology evidence="1">Single-pass type I membrane protein</topology>
    </subcellularLocation>
</comment>
<feature type="signal peptide" evidence="13">
    <location>
        <begin position="1"/>
        <end position="23"/>
    </location>
</feature>
<evidence type="ECO:0000259" key="14">
    <source>
        <dbReference type="Pfam" id="PF07774"/>
    </source>
</evidence>
<comment type="subunit">
    <text evidence="3">Component of the ER membrane protein complex (EMC).</text>
</comment>
<protein>
    <recommendedName>
        <fullName evidence="4">ER membrane protein complex subunit 1</fullName>
    </recommendedName>
</protein>
<name>R7UJT6_CAPTE</name>
<keyword evidence="7" id="KW-0256">Endoplasmic reticulum</keyword>
<dbReference type="PANTHER" id="PTHR21573">
    <property type="entry name" value="ER MEMBRANE PROTEIN COMPLEX SUBUNIT 1"/>
    <property type="match status" value="1"/>
</dbReference>
<proteinExistence type="inferred from homology"/>
<dbReference type="Proteomes" id="UP000014760">
    <property type="component" value="Unassembled WGS sequence"/>
</dbReference>
<dbReference type="SUPFAM" id="SSF50998">
    <property type="entry name" value="Quinoprotein alcohol dehydrogenase-like"/>
    <property type="match status" value="1"/>
</dbReference>
<feature type="compositionally biased region" description="Acidic residues" evidence="11">
    <location>
        <begin position="487"/>
        <end position="503"/>
    </location>
</feature>